<dbReference type="InterPro" id="IPR036768">
    <property type="entry name" value="PolIII_chi_sf"/>
</dbReference>
<evidence type="ECO:0000313" key="2">
    <source>
        <dbReference type="EMBL" id="SUA17449.1"/>
    </source>
</evidence>
<dbReference type="InterPro" id="IPR007459">
    <property type="entry name" value="DNA_pol3_chi"/>
</dbReference>
<dbReference type="GO" id="GO:0003677">
    <property type="term" value="F:DNA binding"/>
    <property type="evidence" value="ECO:0007669"/>
    <property type="project" value="InterPro"/>
</dbReference>
<dbReference type="EC" id="2.7.7.7" evidence="2"/>
<dbReference type="SUPFAM" id="SSF102400">
    <property type="entry name" value="DNA polymerase III chi subunit"/>
    <property type="match status" value="1"/>
</dbReference>
<dbReference type="STRING" id="486.B2G52_10100"/>
<dbReference type="GO" id="GO:0003887">
    <property type="term" value="F:DNA-directed DNA polymerase activity"/>
    <property type="evidence" value="ECO:0007669"/>
    <property type="project" value="UniProtKB-EC"/>
</dbReference>
<dbReference type="GO" id="GO:0032298">
    <property type="term" value="P:positive regulation of DNA-templated DNA replication initiation"/>
    <property type="evidence" value="ECO:0007669"/>
    <property type="project" value="TreeGrafter"/>
</dbReference>
<dbReference type="EMBL" id="UGRO01000002">
    <property type="protein sequence ID" value="SUA17449.1"/>
    <property type="molecule type" value="Genomic_DNA"/>
</dbReference>
<accession>A0A1V0DVT8</accession>
<keyword evidence="2" id="KW-0808">Transferase</keyword>
<dbReference type="AlphaFoldDB" id="A0A1V0DVT8"/>
<keyword evidence="4" id="KW-1185">Reference proteome</keyword>
<dbReference type="Gene3D" id="3.40.50.10110">
    <property type="entry name" value="DNA polymerase III subunit chi"/>
    <property type="match status" value="1"/>
</dbReference>
<dbReference type="Proteomes" id="UP000191249">
    <property type="component" value="Chromosome"/>
</dbReference>
<dbReference type="PANTHER" id="PTHR38767">
    <property type="entry name" value="DNA POLYMERASE III SUBUNIT CHI"/>
    <property type="match status" value="1"/>
</dbReference>
<dbReference type="Pfam" id="PF04364">
    <property type="entry name" value="DNA_pol3_chi"/>
    <property type="match status" value="1"/>
</dbReference>
<evidence type="ECO:0000313" key="3">
    <source>
        <dbReference type="Proteomes" id="UP000191249"/>
    </source>
</evidence>
<evidence type="ECO:0000313" key="4">
    <source>
        <dbReference type="Proteomes" id="UP000254193"/>
    </source>
</evidence>
<keyword evidence="2" id="KW-0548">Nucleotidyltransferase</keyword>
<evidence type="ECO:0000313" key="1">
    <source>
        <dbReference type="EMBL" id="ARB05177.1"/>
    </source>
</evidence>
<reference evidence="2 4" key="2">
    <citation type="submission" date="2018-06" db="EMBL/GenBank/DDBJ databases">
        <authorList>
            <consortium name="Pathogen Informatics"/>
            <person name="Doyle S."/>
        </authorList>
    </citation>
    <scope>NUCLEOTIDE SEQUENCE [LARGE SCALE GENOMIC DNA]</scope>
    <source>
        <strain evidence="2 4">NCTC10616</strain>
    </source>
</reference>
<dbReference type="RefSeq" id="WP_003714231.1">
    <property type="nucleotide sequence ID" value="NZ_CAUJPO010000002.1"/>
</dbReference>
<organism evidence="2 4">
    <name type="scientific">Neisseria lactamica</name>
    <dbReference type="NCBI Taxonomy" id="486"/>
    <lineage>
        <taxon>Bacteria</taxon>
        <taxon>Pseudomonadati</taxon>
        <taxon>Pseudomonadota</taxon>
        <taxon>Betaproteobacteria</taxon>
        <taxon>Neisseriales</taxon>
        <taxon>Neisseriaceae</taxon>
        <taxon>Neisseria</taxon>
    </lineage>
</organism>
<protein>
    <submittedName>
        <fullName evidence="2">DNA polymerase III subunit chi</fullName>
        <ecNumber evidence="2">2.7.7.7</ecNumber>
    </submittedName>
</protein>
<dbReference type="EMBL" id="CP019894">
    <property type="protein sequence ID" value="ARB05177.1"/>
    <property type="molecule type" value="Genomic_DNA"/>
</dbReference>
<reference evidence="1 3" key="1">
    <citation type="submission" date="2017-03" db="EMBL/GenBank/DDBJ databases">
        <title>N. lactamica Y92-1009 whole genome sequence.</title>
        <authorList>
            <person name="Pandey A.K."/>
            <person name="Read R.C."/>
        </authorList>
    </citation>
    <scope>NUCLEOTIDE SEQUENCE [LARGE SCALE GENOMIC DNA]</scope>
    <source>
        <strain evidence="1 3">Y92-1009</strain>
    </source>
</reference>
<dbReference type="GO" id="GO:0006260">
    <property type="term" value="P:DNA replication"/>
    <property type="evidence" value="ECO:0007669"/>
    <property type="project" value="InterPro"/>
</dbReference>
<name>A0A1V0DVT8_NEILA</name>
<sequence length="146" mass="16181">MPKVTFYTHVAQIPLFTCRLIARAIRDGGRVLVWSDSFGQVQELDKALWRYEAESFVPHEIWEAGCPMPADTPVLLAAGDRIPEIAADMTVLNLSDDFWNAAPVLPERILEIVGGSLEELAEARGRFAAYRKSGFDIGHHDMGGRG</sequence>
<dbReference type="PANTHER" id="PTHR38767:SF1">
    <property type="entry name" value="DNA POLYMERASE III SUBUNIT CHI"/>
    <property type="match status" value="1"/>
</dbReference>
<gene>
    <name evidence="2" type="primary">holC</name>
    <name evidence="1" type="ORF">B2G52_10100</name>
    <name evidence="2" type="ORF">NCTC10616_01116</name>
</gene>
<proteinExistence type="predicted"/>
<dbReference type="Proteomes" id="UP000254193">
    <property type="component" value="Unassembled WGS sequence"/>
</dbReference>